<evidence type="ECO:0000256" key="3">
    <source>
        <dbReference type="ARBA" id="ARBA00022723"/>
    </source>
</evidence>
<keyword evidence="5 6" id="KW-0460">Magnesium</keyword>
<comment type="similarity">
    <text evidence="2">Belongs to the inositol monophosphatase superfamily.</text>
</comment>
<evidence type="ECO:0000256" key="2">
    <source>
        <dbReference type="ARBA" id="ARBA00009759"/>
    </source>
</evidence>
<evidence type="ECO:0000256" key="4">
    <source>
        <dbReference type="ARBA" id="ARBA00022801"/>
    </source>
</evidence>
<dbReference type="Gene3D" id="3.30.540.10">
    <property type="entry name" value="Fructose-1,6-Bisphosphatase, subunit A, domain 1"/>
    <property type="match status" value="1"/>
</dbReference>
<sequence>MSQPTPRKILESLLPHLRVAAAYARQIQAQIVAHPAKQADNFFAAALSDADLSIQTFVEVALLGLFPNIRFYGEEYEKSYNTKYFRAIDLGPQDDYLVTLDPIDGTQFYLDGHSNYQIILTVLNQDDYEAVLAITPAQYTYCYALRGQGCWQGHLDDPLDACQPLQISQPDPTLFLGWAMGHLTPFLSDRYRVIDIATSYSNQVQVPLINGMLSGEVAGAVLKAGQWIDSAALAFMAKEAGGLVTTLEGEALPPLSTCQDYRRSGLIIAASPSVHQDLLAAVQAASQ</sequence>
<dbReference type="PANTHER" id="PTHR43200">
    <property type="entry name" value="PHOSPHATASE"/>
    <property type="match status" value="1"/>
</dbReference>
<accession>A0AA96WP27</accession>
<feature type="binding site" evidence="6">
    <location>
        <position position="101"/>
    </location>
    <ligand>
        <name>Mg(2+)</name>
        <dbReference type="ChEBI" id="CHEBI:18420"/>
        <label>1</label>
        <note>catalytic</note>
    </ligand>
</feature>
<reference evidence="7" key="1">
    <citation type="submission" date="2020-05" db="EMBL/GenBank/DDBJ databases">
        <authorList>
            <person name="Zhu T."/>
            <person name="Keshari N."/>
            <person name="Lu X."/>
        </authorList>
    </citation>
    <scope>NUCLEOTIDE SEQUENCE</scope>
    <source>
        <strain evidence="7">NK1-12</strain>
    </source>
</reference>
<name>A0AA96WP27_9CYAN</name>
<dbReference type="PANTHER" id="PTHR43200:SF6">
    <property type="entry name" value="3'(2'),5'-BISPHOSPHATE NUCLEOTIDASE"/>
    <property type="match status" value="1"/>
</dbReference>
<keyword evidence="3 6" id="KW-0479">Metal-binding</keyword>
<dbReference type="GO" id="GO:0016791">
    <property type="term" value="F:phosphatase activity"/>
    <property type="evidence" value="ECO:0007669"/>
    <property type="project" value="UniProtKB-ARBA"/>
</dbReference>
<feature type="binding site" evidence="6">
    <location>
        <position position="104"/>
    </location>
    <ligand>
        <name>Mg(2+)</name>
        <dbReference type="ChEBI" id="CHEBI:18420"/>
        <label>1</label>
        <note>catalytic</note>
    </ligand>
</feature>
<dbReference type="Pfam" id="PF00459">
    <property type="entry name" value="Inositol_P"/>
    <property type="match status" value="1"/>
</dbReference>
<dbReference type="RefSeq" id="WP_316431822.1">
    <property type="nucleotide sequence ID" value="NZ_CP053586.1"/>
</dbReference>
<feature type="binding site" evidence="6">
    <location>
        <position position="103"/>
    </location>
    <ligand>
        <name>Mg(2+)</name>
        <dbReference type="ChEBI" id="CHEBI:18420"/>
        <label>1</label>
        <note>catalytic</note>
    </ligand>
</feature>
<dbReference type="InterPro" id="IPR000760">
    <property type="entry name" value="Inositol_monophosphatase-like"/>
</dbReference>
<proteinExistence type="inferred from homology"/>
<dbReference type="GO" id="GO:0046872">
    <property type="term" value="F:metal ion binding"/>
    <property type="evidence" value="ECO:0007669"/>
    <property type="project" value="UniProtKB-KW"/>
</dbReference>
<feature type="binding site" evidence="6">
    <location>
        <position position="229"/>
    </location>
    <ligand>
        <name>Mg(2+)</name>
        <dbReference type="ChEBI" id="CHEBI:18420"/>
        <label>1</label>
        <note>catalytic</note>
    </ligand>
</feature>
<evidence type="ECO:0000256" key="5">
    <source>
        <dbReference type="ARBA" id="ARBA00022842"/>
    </source>
</evidence>
<comment type="cofactor">
    <cofactor evidence="1 6">
        <name>Mg(2+)</name>
        <dbReference type="ChEBI" id="CHEBI:18420"/>
    </cofactor>
</comment>
<dbReference type="CDD" id="cd01637">
    <property type="entry name" value="IMPase_like"/>
    <property type="match status" value="1"/>
</dbReference>
<evidence type="ECO:0000256" key="1">
    <source>
        <dbReference type="ARBA" id="ARBA00001946"/>
    </source>
</evidence>
<keyword evidence="4" id="KW-0378">Hydrolase</keyword>
<organism evidence="7">
    <name type="scientific">Leptolyngbya sp. NK1-12</name>
    <dbReference type="NCBI Taxonomy" id="2547451"/>
    <lineage>
        <taxon>Bacteria</taxon>
        <taxon>Bacillati</taxon>
        <taxon>Cyanobacteriota</taxon>
        <taxon>Cyanophyceae</taxon>
        <taxon>Leptolyngbyales</taxon>
        <taxon>Leptolyngbyaceae</taxon>
        <taxon>Leptolyngbya group</taxon>
        <taxon>Leptolyngbya</taxon>
    </lineage>
</organism>
<dbReference type="Gene3D" id="3.40.190.80">
    <property type="match status" value="1"/>
</dbReference>
<dbReference type="AlphaFoldDB" id="A0AA96WP27"/>
<gene>
    <name evidence="7" type="ORF">HJG54_24370</name>
</gene>
<dbReference type="InterPro" id="IPR051090">
    <property type="entry name" value="Inositol_monoP_superfamily"/>
</dbReference>
<evidence type="ECO:0000256" key="6">
    <source>
        <dbReference type="PIRSR" id="PIRSR600760-2"/>
    </source>
</evidence>
<protein>
    <submittedName>
        <fullName evidence="7">Inositol monophosphatase family protein</fullName>
    </submittedName>
</protein>
<feature type="binding site" evidence="6">
    <location>
        <position position="74"/>
    </location>
    <ligand>
        <name>Mg(2+)</name>
        <dbReference type="ChEBI" id="CHEBI:18420"/>
        <label>1</label>
        <note>catalytic</note>
    </ligand>
</feature>
<dbReference type="EMBL" id="CP053586">
    <property type="protein sequence ID" value="WNZ25661.1"/>
    <property type="molecule type" value="Genomic_DNA"/>
</dbReference>
<dbReference type="SUPFAM" id="SSF56655">
    <property type="entry name" value="Carbohydrate phosphatase"/>
    <property type="match status" value="1"/>
</dbReference>
<evidence type="ECO:0000313" key="7">
    <source>
        <dbReference type="EMBL" id="WNZ25661.1"/>
    </source>
</evidence>